<keyword evidence="2" id="KW-1185">Reference proteome</keyword>
<evidence type="ECO:0008006" key="3">
    <source>
        <dbReference type="Google" id="ProtNLM"/>
    </source>
</evidence>
<dbReference type="Proteomes" id="UP001430953">
    <property type="component" value="Unassembled WGS sequence"/>
</dbReference>
<gene>
    <name evidence="1" type="ORF">PUN28_017804</name>
</gene>
<accession>A0AAW2EQ05</accession>
<dbReference type="AlphaFoldDB" id="A0AAW2EQ05"/>
<evidence type="ECO:0000313" key="1">
    <source>
        <dbReference type="EMBL" id="KAL0103767.1"/>
    </source>
</evidence>
<dbReference type="EMBL" id="JADYXP020000021">
    <property type="protein sequence ID" value="KAL0103767.1"/>
    <property type="molecule type" value="Genomic_DNA"/>
</dbReference>
<sequence>MSPVSLFFVTTSLCREWVICAPAAFLGCGSRLTRELRVCDRGYSRWSNAKDNATLLRTLCEEEP</sequence>
<proteinExistence type="predicted"/>
<reference evidence="1 2" key="1">
    <citation type="submission" date="2023-03" db="EMBL/GenBank/DDBJ databases">
        <title>High recombination rates correlate with genetic variation in Cardiocondyla obscurior ants.</title>
        <authorList>
            <person name="Errbii M."/>
        </authorList>
    </citation>
    <scope>NUCLEOTIDE SEQUENCE [LARGE SCALE GENOMIC DNA]</scope>
    <source>
        <strain evidence="1">Alpha-2009</strain>
        <tissue evidence="1">Whole body</tissue>
    </source>
</reference>
<comment type="caution">
    <text evidence="1">The sequence shown here is derived from an EMBL/GenBank/DDBJ whole genome shotgun (WGS) entry which is preliminary data.</text>
</comment>
<evidence type="ECO:0000313" key="2">
    <source>
        <dbReference type="Proteomes" id="UP001430953"/>
    </source>
</evidence>
<name>A0AAW2EQ05_9HYME</name>
<organism evidence="1 2">
    <name type="scientific">Cardiocondyla obscurior</name>
    <dbReference type="NCBI Taxonomy" id="286306"/>
    <lineage>
        <taxon>Eukaryota</taxon>
        <taxon>Metazoa</taxon>
        <taxon>Ecdysozoa</taxon>
        <taxon>Arthropoda</taxon>
        <taxon>Hexapoda</taxon>
        <taxon>Insecta</taxon>
        <taxon>Pterygota</taxon>
        <taxon>Neoptera</taxon>
        <taxon>Endopterygota</taxon>
        <taxon>Hymenoptera</taxon>
        <taxon>Apocrita</taxon>
        <taxon>Aculeata</taxon>
        <taxon>Formicoidea</taxon>
        <taxon>Formicidae</taxon>
        <taxon>Myrmicinae</taxon>
        <taxon>Cardiocondyla</taxon>
    </lineage>
</organism>
<protein>
    <recommendedName>
        <fullName evidence="3">Secreted protein</fullName>
    </recommendedName>
</protein>